<name>A0A1H9BXR6_9GAMM</name>
<dbReference type="EC" id="6.3.5.-" evidence="1"/>
<evidence type="ECO:0000313" key="2">
    <source>
        <dbReference type="EMBL" id="SEP93775.1"/>
    </source>
</evidence>
<reference evidence="2 3" key="1">
    <citation type="submission" date="2016-10" db="EMBL/GenBank/DDBJ databases">
        <authorList>
            <person name="de Groot N.N."/>
        </authorList>
    </citation>
    <scope>NUCLEOTIDE SEQUENCE [LARGE SCALE GENOMIC DNA]</scope>
    <source>
        <strain evidence="2 3">DSM 25927</strain>
    </source>
</reference>
<dbReference type="GO" id="GO:0016740">
    <property type="term" value="F:transferase activity"/>
    <property type="evidence" value="ECO:0007669"/>
    <property type="project" value="UniProtKB-KW"/>
</dbReference>
<dbReference type="GO" id="GO:0006412">
    <property type="term" value="P:translation"/>
    <property type="evidence" value="ECO:0007669"/>
    <property type="project" value="UniProtKB-UniRule"/>
</dbReference>
<dbReference type="RefSeq" id="WP_093282351.1">
    <property type="nucleotide sequence ID" value="NZ_FOFS01000002.1"/>
</dbReference>
<keyword evidence="1" id="KW-0067">ATP-binding</keyword>
<sequence>MSLTPDTIRQVAHLARLELKPEQVAHYSQQLSDIMTLVDQLSSVDTAGVEPMAHPLDMHQRLRSDVVSEPDQREQFQAIAPEVDNGLYLVPKVIE</sequence>
<dbReference type="PANTHER" id="PTHR15004:SF0">
    <property type="entry name" value="GLUTAMYL-TRNA(GLN) AMIDOTRANSFERASE SUBUNIT C, MITOCHONDRIAL"/>
    <property type="match status" value="1"/>
</dbReference>
<protein>
    <recommendedName>
        <fullName evidence="1">Aspartyl/glutamyl-tRNA(Asn/Gln) amidotransferase subunit C</fullName>
        <shortName evidence="1">Asp/Glu-ADT subunit C</shortName>
        <ecNumber evidence="1">6.3.5.-</ecNumber>
    </recommendedName>
</protein>
<evidence type="ECO:0000256" key="1">
    <source>
        <dbReference type="HAMAP-Rule" id="MF_00122"/>
    </source>
</evidence>
<organism evidence="2 3">
    <name type="scientific">Solimonas aquatica</name>
    <dbReference type="NCBI Taxonomy" id="489703"/>
    <lineage>
        <taxon>Bacteria</taxon>
        <taxon>Pseudomonadati</taxon>
        <taxon>Pseudomonadota</taxon>
        <taxon>Gammaproteobacteria</taxon>
        <taxon>Nevskiales</taxon>
        <taxon>Nevskiaceae</taxon>
        <taxon>Solimonas</taxon>
    </lineage>
</organism>
<dbReference type="EMBL" id="FOFS01000002">
    <property type="protein sequence ID" value="SEP93775.1"/>
    <property type="molecule type" value="Genomic_DNA"/>
</dbReference>
<dbReference type="Pfam" id="PF02686">
    <property type="entry name" value="GatC"/>
    <property type="match status" value="1"/>
</dbReference>
<dbReference type="InterPro" id="IPR003837">
    <property type="entry name" value="GatC"/>
</dbReference>
<gene>
    <name evidence="1" type="primary">gatC</name>
    <name evidence="2" type="ORF">SAMN04488038_102273</name>
</gene>
<comment type="function">
    <text evidence="1">Allows the formation of correctly charged Asn-tRNA(Asn) or Gln-tRNA(Gln) through the transamidation of misacylated Asp-tRNA(Asn) or Glu-tRNA(Gln) in organisms which lack either or both of asparaginyl-tRNA or glutaminyl-tRNA synthetases. The reaction takes place in the presence of glutamine and ATP through an activated phospho-Asp-tRNA(Asn) or phospho-Glu-tRNA(Gln).</text>
</comment>
<dbReference type="InterPro" id="IPR036113">
    <property type="entry name" value="Asp/Glu-ADT_sf_sub_c"/>
</dbReference>
<dbReference type="Proteomes" id="UP000199233">
    <property type="component" value="Unassembled WGS sequence"/>
</dbReference>
<dbReference type="GO" id="GO:0050566">
    <property type="term" value="F:asparaginyl-tRNA synthase (glutamine-hydrolyzing) activity"/>
    <property type="evidence" value="ECO:0007669"/>
    <property type="project" value="RHEA"/>
</dbReference>
<dbReference type="GO" id="GO:0050567">
    <property type="term" value="F:glutaminyl-tRNA synthase (glutamine-hydrolyzing) activity"/>
    <property type="evidence" value="ECO:0007669"/>
    <property type="project" value="UniProtKB-UniRule"/>
</dbReference>
<comment type="catalytic activity">
    <reaction evidence="1">
        <text>L-glutamyl-tRNA(Gln) + L-glutamine + ATP + H2O = L-glutaminyl-tRNA(Gln) + L-glutamate + ADP + phosphate + H(+)</text>
        <dbReference type="Rhea" id="RHEA:17521"/>
        <dbReference type="Rhea" id="RHEA-COMP:9681"/>
        <dbReference type="Rhea" id="RHEA-COMP:9684"/>
        <dbReference type="ChEBI" id="CHEBI:15377"/>
        <dbReference type="ChEBI" id="CHEBI:15378"/>
        <dbReference type="ChEBI" id="CHEBI:29985"/>
        <dbReference type="ChEBI" id="CHEBI:30616"/>
        <dbReference type="ChEBI" id="CHEBI:43474"/>
        <dbReference type="ChEBI" id="CHEBI:58359"/>
        <dbReference type="ChEBI" id="CHEBI:78520"/>
        <dbReference type="ChEBI" id="CHEBI:78521"/>
        <dbReference type="ChEBI" id="CHEBI:456216"/>
    </reaction>
</comment>
<dbReference type="AlphaFoldDB" id="A0A1H9BXR6"/>
<proteinExistence type="inferred from homology"/>
<dbReference type="SUPFAM" id="SSF141000">
    <property type="entry name" value="Glu-tRNAGln amidotransferase C subunit"/>
    <property type="match status" value="1"/>
</dbReference>
<keyword evidence="1" id="KW-0648">Protein biosynthesis</keyword>
<accession>A0A1H9BXR6</accession>
<evidence type="ECO:0000313" key="3">
    <source>
        <dbReference type="Proteomes" id="UP000199233"/>
    </source>
</evidence>
<keyword evidence="3" id="KW-1185">Reference proteome</keyword>
<dbReference type="NCBIfam" id="TIGR00135">
    <property type="entry name" value="gatC"/>
    <property type="match status" value="1"/>
</dbReference>
<dbReference type="GO" id="GO:0070681">
    <property type="term" value="P:glutaminyl-tRNAGln biosynthesis via transamidation"/>
    <property type="evidence" value="ECO:0007669"/>
    <property type="project" value="TreeGrafter"/>
</dbReference>
<dbReference type="Gene3D" id="1.10.20.60">
    <property type="entry name" value="Glu-tRNAGln amidotransferase C subunit, N-terminal domain"/>
    <property type="match status" value="1"/>
</dbReference>
<dbReference type="OrthoDB" id="9794326at2"/>
<comment type="catalytic activity">
    <reaction evidence="1">
        <text>L-aspartyl-tRNA(Asn) + L-glutamine + ATP + H2O = L-asparaginyl-tRNA(Asn) + L-glutamate + ADP + phosphate + 2 H(+)</text>
        <dbReference type="Rhea" id="RHEA:14513"/>
        <dbReference type="Rhea" id="RHEA-COMP:9674"/>
        <dbReference type="Rhea" id="RHEA-COMP:9677"/>
        <dbReference type="ChEBI" id="CHEBI:15377"/>
        <dbReference type="ChEBI" id="CHEBI:15378"/>
        <dbReference type="ChEBI" id="CHEBI:29985"/>
        <dbReference type="ChEBI" id="CHEBI:30616"/>
        <dbReference type="ChEBI" id="CHEBI:43474"/>
        <dbReference type="ChEBI" id="CHEBI:58359"/>
        <dbReference type="ChEBI" id="CHEBI:78515"/>
        <dbReference type="ChEBI" id="CHEBI:78516"/>
        <dbReference type="ChEBI" id="CHEBI:456216"/>
    </reaction>
</comment>
<comment type="subunit">
    <text evidence="1">Heterotrimer of A, B and C subunits.</text>
</comment>
<keyword evidence="2" id="KW-0808">Transferase</keyword>
<dbReference type="GO" id="GO:0006450">
    <property type="term" value="P:regulation of translational fidelity"/>
    <property type="evidence" value="ECO:0007669"/>
    <property type="project" value="InterPro"/>
</dbReference>
<keyword evidence="1" id="KW-0547">Nucleotide-binding</keyword>
<comment type="similarity">
    <text evidence="1">Belongs to the GatC family.</text>
</comment>
<dbReference type="STRING" id="489703.SAMN04488038_102273"/>
<dbReference type="HAMAP" id="MF_00122">
    <property type="entry name" value="GatC"/>
    <property type="match status" value="1"/>
</dbReference>
<keyword evidence="1" id="KW-0436">Ligase</keyword>
<dbReference type="GO" id="GO:0005524">
    <property type="term" value="F:ATP binding"/>
    <property type="evidence" value="ECO:0007669"/>
    <property type="project" value="UniProtKB-KW"/>
</dbReference>
<dbReference type="PANTHER" id="PTHR15004">
    <property type="entry name" value="GLUTAMYL-TRNA(GLN) AMIDOTRANSFERASE SUBUNIT C, MITOCHONDRIAL"/>
    <property type="match status" value="1"/>
</dbReference>